<dbReference type="AlphaFoldDB" id="A0A7C2JYX0"/>
<comment type="caution">
    <text evidence="2">The sequence shown here is derived from an EMBL/GenBank/DDBJ whole genome shotgun (WGS) entry which is preliminary data.</text>
</comment>
<sequence length="70" mass="8108">MLTNAERDVVLWMMRGHTRPEEIGRMVHRSPNTVRTQLSSIFRKLDVHSRDELMGFLLRSAQQTAAKETA</sequence>
<evidence type="ECO:0000313" key="2">
    <source>
        <dbReference type="EMBL" id="HEN14739.1"/>
    </source>
</evidence>
<dbReference type="CDD" id="cd06170">
    <property type="entry name" value="LuxR_C_like"/>
    <property type="match status" value="1"/>
</dbReference>
<protein>
    <submittedName>
        <fullName evidence="2">LuxR family transcriptional regulator</fullName>
    </submittedName>
</protein>
<dbReference type="InterPro" id="IPR016032">
    <property type="entry name" value="Sig_transdc_resp-reg_C-effctor"/>
</dbReference>
<evidence type="ECO:0000259" key="1">
    <source>
        <dbReference type="PROSITE" id="PS50043"/>
    </source>
</evidence>
<dbReference type="Pfam" id="PF00196">
    <property type="entry name" value="GerE"/>
    <property type="match status" value="1"/>
</dbReference>
<accession>A0A7C2JYX0</accession>
<dbReference type="InterPro" id="IPR000792">
    <property type="entry name" value="Tscrpt_reg_LuxR_C"/>
</dbReference>
<dbReference type="SMART" id="SM00421">
    <property type="entry name" value="HTH_LUXR"/>
    <property type="match status" value="1"/>
</dbReference>
<organism evidence="2">
    <name type="scientific">Schlesneria paludicola</name>
    <dbReference type="NCBI Taxonomy" id="360056"/>
    <lineage>
        <taxon>Bacteria</taxon>
        <taxon>Pseudomonadati</taxon>
        <taxon>Planctomycetota</taxon>
        <taxon>Planctomycetia</taxon>
        <taxon>Planctomycetales</taxon>
        <taxon>Planctomycetaceae</taxon>
        <taxon>Schlesneria</taxon>
    </lineage>
</organism>
<dbReference type="PROSITE" id="PS50043">
    <property type="entry name" value="HTH_LUXR_2"/>
    <property type="match status" value="1"/>
</dbReference>
<proteinExistence type="predicted"/>
<dbReference type="SUPFAM" id="SSF46894">
    <property type="entry name" value="C-terminal effector domain of the bipartite response regulators"/>
    <property type="match status" value="1"/>
</dbReference>
<dbReference type="Gene3D" id="1.10.10.10">
    <property type="entry name" value="Winged helix-like DNA-binding domain superfamily/Winged helix DNA-binding domain"/>
    <property type="match status" value="1"/>
</dbReference>
<dbReference type="InterPro" id="IPR036388">
    <property type="entry name" value="WH-like_DNA-bd_sf"/>
</dbReference>
<feature type="domain" description="HTH luxR-type" evidence="1">
    <location>
        <begin position="1"/>
        <end position="61"/>
    </location>
</feature>
<dbReference type="EMBL" id="DSOK01000139">
    <property type="protein sequence ID" value="HEN14739.1"/>
    <property type="molecule type" value="Genomic_DNA"/>
</dbReference>
<dbReference type="GO" id="GO:0006355">
    <property type="term" value="P:regulation of DNA-templated transcription"/>
    <property type="evidence" value="ECO:0007669"/>
    <property type="project" value="InterPro"/>
</dbReference>
<name>A0A7C2JYX0_9PLAN</name>
<gene>
    <name evidence="2" type="ORF">ENQ76_04625</name>
</gene>
<reference evidence="2" key="1">
    <citation type="journal article" date="2020" name="mSystems">
        <title>Genome- and Community-Level Interaction Insights into Carbon Utilization and Element Cycling Functions of Hydrothermarchaeota in Hydrothermal Sediment.</title>
        <authorList>
            <person name="Zhou Z."/>
            <person name="Liu Y."/>
            <person name="Xu W."/>
            <person name="Pan J."/>
            <person name="Luo Z.H."/>
            <person name="Li M."/>
        </authorList>
    </citation>
    <scope>NUCLEOTIDE SEQUENCE [LARGE SCALE GENOMIC DNA]</scope>
    <source>
        <strain evidence="2">SpSt-339</strain>
    </source>
</reference>
<dbReference type="GO" id="GO:0003677">
    <property type="term" value="F:DNA binding"/>
    <property type="evidence" value="ECO:0007669"/>
    <property type="project" value="InterPro"/>
</dbReference>